<dbReference type="InterPro" id="IPR036551">
    <property type="entry name" value="Flavin_trans-like"/>
</dbReference>
<keyword evidence="3" id="KW-1185">Reference proteome</keyword>
<protein>
    <submittedName>
        <fullName evidence="2">Phosphopantothenoylcysteine synthetase/decarboxylase</fullName>
    </submittedName>
</protein>
<feature type="domain" description="Flavoprotein" evidence="1">
    <location>
        <begin position="15"/>
        <end position="109"/>
    </location>
</feature>
<evidence type="ECO:0000313" key="2">
    <source>
        <dbReference type="EMBL" id="MBP2403470.1"/>
    </source>
</evidence>
<gene>
    <name evidence="2" type="ORF">JO379_002939</name>
</gene>
<dbReference type="SUPFAM" id="SSF52507">
    <property type="entry name" value="Homo-oligomeric flavin-containing Cys decarboxylases, HFCD"/>
    <property type="match status" value="1"/>
</dbReference>
<dbReference type="InterPro" id="IPR003382">
    <property type="entry name" value="Flavoprotein"/>
</dbReference>
<reference evidence="2 3" key="1">
    <citation type="submission" date="2021-03" db="EMBL/GenBank/DDBJ databases">
        <title>Sequencing the genomes of 1000 actinobacteria strains.</title>
        <authorList>
            <person name="Klenk H.-P."/>
        </authorList>
    </citation>
    <scope>NUCLEOTIDE SEQUENCE [LARGE SCALE GENOMIC DNA]</scope>
    <source>
        <strain evidence="2 3">DSM 41480</strain>
    </source>
</reference>
<dbReference type="Proteomes" id="UP001519291">
    <property type="component" value="Unassembled WGS sequence"/>
</dbReference>
<dbReference type="GeneID" id="91569806"/>
<sequence length="186" mass="19362">MTANGTARRVLYLIACAAPPTRRIADGIRAAQTAGWDVCLILTPTAHRWLADETAALRDLTGHPVRHAYKLPDEPDVLPAADAVLVAPATFNTLNKWAAGIADTLALGLVTEAIGLRLPLAALPHLGAAQAAHPAFGRNIAFLREAGVTVLLGGDGYHPERGDEVDAFPWAAAVAALPAPAPAPEL</sequence>
<evidence type="ECO:0000313" key="3">
    <source>
        <dbReference type="Proteomes" id="UP001519291"/>
    </source>
</evidence>
<dbReference type="RefSeq" id="WP_130879030.1">
    <property type="nucleotide sequence ID" value="NZ_JAGIOH010000001.1"/>
</dbReference>
<accession>A0ABS4Y490</accession>
<proteinExistence type="predicted"/>
<dbReference type="Pfam" id="PF02441">
    <property type="entry name" value="Flavoprotein"/>
    <property type="match status" value="1"/>
</dbReference>
<dbReference type="EMBL" id="JAGIOH010000001">
    <property type="protein sequence ID" value="MBP2403470.1"/>
    <property type="molecule type" value="Genomic_DNA"/>
</dbReference>
<dbReference type="Gene3D" id="3.40.50.1950">
    <property type="entry name" value="Flavin prenyltransferase-like"/>
    <property type="match status" value="1"/>
</dbReference>
<organism evidence="2 3">
    <name type="scientific">Streptomyces syringium</name>
    <dbReference type="NCBI Taxonomy" id="76729"/>
    <lineage>
        <taxon>Bacteria</taxon>
        <taxon>Bacillati</taxon>
        <taxon>Actinomycetota</taxon>
        <taxon>Actinomycetes</taxon>
        <taxon>Kitasatosporales</taxon>
        <taxon>Streptomycetaceae</taxon>
        <taxon>Streptomyces</taxon>
    </lineage>
</organism>
<evidence type="ECO:0000259" key="1">
    <source>
        <dbReference type="Pfam" id="PF02441"/>
    </source>
</evidence>
<comment type="caution">
    <text evidence="2">The sequence shown here is derived from an EMBL/GenBank/DDBJ whole genome shotgun (WGS) entry which is preliminary data.</text>
</comment>
<name>A0ABS4Y490_9ACTN</name>